<dbReference type="EnsemblPlants" id="AET6Gv20781400.7">
    <property type="protein sequence ID" value="AET6Gv20781400.7"/>
    <property type="gene ID" value="AET6Gv20781400"/>
</dbReference>
<reference evidence="2" key="1">
    <citation type="journal article" date="2014" name="Science">
        <title>Ancient hybridizations among the ancestral genomes of bread wheat.</title>
        <authorList>
            <consortium name="International Wheat Genome Sequencing Consortium,"/>
            <person name="Marcussen T."/>
            <person name="Sandve S.R."/>
            <person name="Heier L."/>
            <person name="Spannagl M."/>
            <person name="Pfeifer M."/>
            <person name="Jakobsen K.S."/>
            <person name="Wulff B.B."/>
            <person name="Steuernagel B."/>
            <person name="Mayer K.F."/>
            <person name="Olsen O.A."/>
        </authorList>
    </citation>
    <scope>NUCLEOTIDE SEQUENCE [LARGE SCALE GENOMIC DNA]</scope>
    <source>
        <strain evidence="2">cv. AL8/78</strain>
    </source>
</reference>
<accession>A0A453PMJ0</accession>
<organism evidence="1 2">
    <name type="scientific">Aegilops tauschii subsp. strangulata</name>
    <name type="common">Goatgrass</name>
    <dbReference type="NCBI Taxonomy" id="200361"/>
    <lineage>
        <taxon>Eukaryota</taxon>
        <taxon>Viridiplantae</taxon>
        <taxon>Streptophyta</taxon>
        <taxon>Embryophyta</taxon>
        <taxon>Tracheophyta</taxon>
        <taxon>Spermatophyta</taxon>
        <taxon>Magnoliopsida</taxon>
        <taxon>Liliopsida</taxon>
        <taxon>Poales</taxon>
        <taxon>Poaceae</taxon>
        <taxon>BOP clade</taxon>
        <taxon>Pooideae</taxon>
        <taxon>Triticodae</taxon>
        <taxon>Triticeae</taxon>
        <taxon>Triticinae</taxon>
        <taxon>Aegilops</taxon>
    </lineage>
</organism>
<dbReference type="GO" id="GO:0006417">
    <property type="term" value="P:regulation of translation"/>
    <property type="evidence" value="ECO:0007669"/>
    <property type="project" value="TreeGrafter"/>
</dbReference>
<dbReference type="PANTHER" id="PTHR13389:SF0">
    <property type="entry name" value="PUMILIO HOMOLOG 3"/>
    <property type="match status" value="1"/>
</dbReference>
<evidence type="ECO:0000313" key="1">
    <source>
        <dbReference type="EnsemblPlants" id="AET6Gv20781400.7"/>
    </source>
</evidence>
<protein>
    <submittedName>
        <fullName evidence="1">Uncharacterized protein</fullName>
    </submittedName>
</protein>
<dbReference type="GO" id="GO:0003729">
    <property type="term" value="F:mRNA binding"/>
    <property type="evidence" value="ECO:0007669"/>
    <property type="project" value="TreeGrafter"/>
</dbReference>
<keyword evidence="2" id="KW-1185">Reference proteome</keyword>
<sequence length="97" mass="11112">MEPEDRNNIIKSLKGKIMKLALSDYVCLIIIEELTKQLKELTFDKNGTLLQMFHPHGSRYLTPTDLVYLNYNVASLISKDEASVNLDNVTDKEHEDS</sequence>
<dbReference type="Gramene" id="AET6Gv20781400.7">
    <property type="protein sequence ID" value="AET6Gv20781400.7"/>
    <property type="gene ID" value="AET6Gv20781400"/>
</dbReference>
<dbReference type="GO" id="GO:0005730">
    <property type="term" value="C:nucleolus"/>
    <property type="evidence" value="ECO:0007669"/>
    <property type="project" value="TreeGrafter"/>
</dbReference>
<dbReference type="InterPro" id="IPR040059">
    <property type="entry name" value="PUM3"/>
</dbReference>
<reference evidence="2" key="2">
    <citation type="journal article" date="2017" name="Nat. Plants">
        <title>The Aegilops tauschii genome reveals multiple impacts of transposons.</title>
        <authorList>
            <person name="Zhao G."/>
            <person name="Zou C."/>
            <person name="Li K."/>
            <person name="Wang K."/>
            <person name="Li T."/>
            <person name="Gao L."/>
            <person name="Zhang X."/>
            <person name="Wang H."/>
            <person name="Yang Z."/>
            <person name="Liu X."/>
            <person name="Jiang W."/>
            <person name="Mao L."/>
            <person name="Kong X."/>
            <person name="Jiao Y."/>
            <person name="Jia J."/>
        </authorList>
    </citation>
    <scope>NUCLEOTIDE SEQUENCE [LARGE SCALE GENOMIC DNA]</scope>
    <source>
        <strain evidence="2">cv. AL8/78</strain>
    </source>
</reference>
<reference evidence="1" key="5">
    <citation type="journal article" date="2021" name="G3 (Bethesda)">
        <title>Aegilops tauschii genome assembly Aet v5.0 features greater sequence contiguity and improved annotation.</title>
        <authorList>
            <person name="Wang L."/>
            <person name="Zhu T."/>
            <person name="Rodriguez J.C."/>
            <person name="Deal K.R."/>
            <person name="Dubcovsky J."/>
            <person name="McGuire P.E."/>
            <person name="Lux T."/>
            <person name="Spannagl M."/>
            <person name="Mayer K.F.X."/>
            <person name="Baldrich P."/>
            <person name="Meyers B.C."/>
            <person name="Huo N."/>
            <person name="Gu Y.Q."/>
            <person name="Zhou H."/>
            <person name="Devos K.M."/>
            <person name="Bennetzen J.L."/>
            <person name="Unver T."/>
            <person name="Budak H."/>
            <person name="Gulick P.J."/>
            <person name="Galiba G."/>
            <person name="Kalapos B."/>
            <person name="Nelson D.R."/>
            <person name="Li P."/>
            <person name="You F.M."/>
            <person name="Luo M.C."/>
            <person name="Dvorak J."/>
        </authorList>
    </citation>
    <scope>NUCLEOTIDE SEQUENCE [LARGE SCALE GENOMIC DNA]</scope>
    <source>
        <strain evidence="1">cv. AL8/78</strain>
    </source>
</reference>
<name>A0A453PMJ0_AEGTS</name>
<dbReference type="PANTHER" id="PTHR13389">
    <property type="entry name" value="PUMILIO HOMOLOG 3"/>
    <property type="match status" value="1"/>
</dbReference>
<reference evidence="1" key="4">
    <citation type="submission" date="2019-03" db="UniProtKB">
        <authorList>
            <consortium name="EnsemblPlants"/>
        </authorList>
    </citation>
    <scope>IDENTIFICATION</scope>
</reference>
<dbReference type="Proteomes" id="UP000015105">
    <property type="component" value="Chromosome 6D"/>
</dbReference>
<dbReference type="AlphaFoldDB" id="A0A453PMJ0"/>
<evidence type="ECO:0000313" key="2">
    <source>
        <dbReference type="Proteomes" id="UP000015105"/>
    </source>
</evidence>
<reference evidence="1" key="3">
    <citation type="journal article" date="2017" name="Nature">
        <title>Genome sequence of the progenitor of the wheat D genome Aegilops tauschii.</title>
        <authorList>
            <person name="Luo M.C."/>
            <person name="Gu Y.Q."/>
            <person name="Puiu D."/>
            <person name="Wang H."/>
            <person name="Twardziok S.O."/>
            <person name="Deal K.R."/>
            <person name="Huo N."/>
            <person name="Zhu T."/>
            <person name="Wang L."/>
            <person name="Wang Y."/>
            <person name="McGuire P.E."/>
            <person name="Liu S."/>
            <person name="Long H."/>
            <person name="Ramasamy R.K."/>
            <person name="Rodriguez J.C."/>
            <person name="Van S.L."/>
            <person name="Yuan L."/>
            <person name="Wang Z."/>
            <person name="Xia Z."/>
            <person name="Xiao L."/>
            <person name="Anderson O.D."/>
            <person name="Ouyang S."/>
            <person name="Liang Y."/>
            <person name="Zimin A.V."/>
            <person name="Pertea G."/>
            <person name="Qi P."/>
            <person name="Bennetzen J.L."/>
            <person name="Dai X."/>
            <person name="Dawson M.W."/>
            <person name="Muller H.G."/>
            <person name="Kugler K."/>
            <person name="Rivarola-Duarte L."/>
            <person name="Spannagl M."/>
            <person name="Mayer K.F.X."/>
            <person name="Lu F.H."/>
            <person name="Bevan M.W."/>
            <person name="Leroy P."/>
            <person name="Li P."/>
            <person name="You F.M."/>
            <person name="Sun Q."/>
            <person name="Liu Z."/>
            <person name="Lyons E."/>
            <person name="Wicker T."/>
            <person name="Salzberg S.L."/>
            <person name="Devos K.M."/>
            <person name="Dvorak J."/>
        </authorList>
    </citation>
    <scope>NUCLEOTIDE SEQUENCE [LARGE SCALE GENOMIC DNA]</scope>
    <source>
        <strain evidence="1">cv. AL8/78</strain>
    </source>
</reference>
<proteinExistence type="predicted"/>